<protein>
    <submittedName>
        <fullName evidence="6">FadR family transcriptional regulator</fullName>
    </submittedName>
</protein>
<sequence length="257" mass="28858">MVEPFYRQTMTTKLDPRVNPDDVAQTPFRPIAVRRAADEIANQIRKEIAGGRLKPGTRLPAERQLAAELGVSRNTLREAVRSLEQSGLVETKKGAHGGIFITRADGSVVIEGLMDLYRLGGITPRQLIQAHISIEPAIVREACRLATEDDVARLYRNIDAAEAATAAGEFEKRFTLNHEFHKMLARIAGNPILVVFMDGLISLLVEFILRIGTYENEEIFASRRRFMAHFARGDAEAAEQEMLRSLERFLEGYFPHD</sequence>
<dbReference type="InterPro" id="IPR008920">
    <property type="entry name" value="TF_FadR/GntR_C"/>
</dbReference>
<dbReference type="Gene3D" id="1.10.10.10">
    <property type="entry name" value="Winged helix-like DNA-binding domain superfamily/Winged helix DNA-binding domain"/>
    <property type="match status" value="1"/>
</dbReference>
<evidence type="ECO:0000256" key="3">
    <source>
        <dbReference type="ARBA" id="ARBA00023163"/>
    </source>
</evidence>
<evidence type="ECO:0000313" key="6">
    <source>
        <dbReference type="EMBL" id="TSP13470.1"/>
    </source>
</evidence>
<evidence type="ECO:0000313" key="7">
    <source>
        <dbReference type="Proteomes" id="UP000318943"/>
    </source>
</evidence>
<dbReference type="InterPro" id="IPR000524">
    <property type="entry name" value="Tscrpt_reg_HTH_GntR"/>
</dbReference>
<dbReference type="PROSITE" id="PS01332">
    <property type="entry name" value="HTH_RRF2_1"/>
    <property type="match status" value="1"/>
</dbReference>
<dbReference type="CDD" id="cd07377">
    <property type="entry name" value="WHTH_GntR"/>
    <property type="match status" value="1"/>
</dbReference>
<name>A0ABY3ER78_9BURK</name>
<dbReference type="PANTHER" id="PTHR43537">
    <property type="entry name" value="TRANSCRIPTIONAL REGULATOR, GNTR FAMILY"/>
    <property type="match status" value="1"/>
</dbReference>
<dbReference type="PROSITE" id="PS50949">
    <property type="entry name" value="HTH_GNTR"/>
    <property type="match status" value="1"/>
</dbReference>
<gene>
    <name evidence="6" type="ORF">FGG12_07460</name>
</gene>
<evidence type="ECO:0000256" key="1">
    <source>
        <dbReference type="ARBA" id="ARBA00023015"/>
    </source>
</evidence>
<keyword evidence="7" id="KW-1185">Reference proteome</keyword>
<dbReference type="Pfam" id="PF00392">
    <property type="entry name" value="GntR"/>
    <property type="match status" value="1"/>
</dbReference>
<dbReference type="SUPFAM" id="SSF48008">
    <property type="entry name" value="GntR ligand-binding domain-like"/>
    <property type="match status" value="1"/>
</dbReference>
<dbReference type="Proteomes" id="UP000318943">
    <property type="component" value="Unassembled WGS sequence"/>
</dbReference>
<dbReference type="PANTHER" id="PTHR43537:SF5">
    <property type="entry name" value="UXU OPERON TRANSCRIPTIONAL REGULATOR"/>
    <property type="match status" value="1"/>
</dbReference>
<evidence type="ECO:0000259" key="5">
    <source>
        <dbReference type="PROSITE" id="PS50949"/>
    </source>
</evidence>
<dbReference type="SMART" id="SM00895">
    <property type="entry name" value="FCD"/>
    <property type="match status" value="1"/>
</dbReference>
<dbReference type="SMART" id="SM00345">
    <property type="entry name" value="HTH_GNTR"/>
    <property type="match status" value="1"/>
</dbReference>
<dbReference type="SUPFAM" id="SSF46785">
    <property type="entry name" value="Winged helix' DNA-binding domain"/>
    <property type="match status" value="1"/>
</dbReference>
<keyword evidence="1" id="KW-0805">Transcription regulation</keyword>
<dbReference type="Gene3D" id="1.20.120.530">
    <property type="entry name" value="GntR ligand-binding domain-like"/>
    <property type="match status" value="1"/>
</dbReference>
<accession>A0ABY3ER78</accession>
<dbReference type="Pfam" id="PF07729">
    <property type="entry name" value="FCD"/>
    <property type="match status" value="1"/>
</dbReference>
<evidence type="ECO:0000256" key="4">
    <source>
        <dbReference type="SAM" id="MobiDB-lite"/>
    </source>
</evidence>
<comment type="caution">
    <text evidence="6">The sequence shown here is derived from an EMBL/GenBank/DDBJ whole genome shotgun (WGS) entry which is preliminary data.</text>
</comment>
<feature type="domain" description="HTH gntR-type" evidence="5">
    <location>
        <begin position="34"/>
        <end position="104"/>
    </location>
</feature>
<dbReference type="InterPro" id="IPR011711">
    <property type="entry name" value="GntR_C"/>
</dbReference>
<dbReference type="InterPro" id="IPR036388">
    <property type="entry name" value="WH-like_DNA-bd_sf"/>
</dbReference>
<dbReference type="EMBL" id="VCIZ01000003">
    <property type="protein sequence ID" value="TSP13470.1"/>
    <property type="molecule type" value="Genomic_DNA"/>
</dbReference>
<feature type="region of interest" description="Disordered" evidence="4">
    <location>
        <begin position="1"/>
        <end position="23"/>
    </location>
</feature>
<dbReference type="PRINTS" id="PR00035">
    <property type="entry name" value="HTHGNTR"/>
</dbReference>
<dbReference type="InterPro" id="IPR030489">
    <property type="entry name" value="TR_Rrf2-type_CS"/>
</dbReference>
<keyword evidence="3" id="KW-0804">Transcription</keyword>
<reference evidence="6 7" key="1">
    <citation type="submission" date="2019-05" db="EMBL/GenBank/DDBJ databases">
        <title>Whole genome sequence analysis of Cupriavidus campinensis S14E4C strain.</title>
        <authorList>
            <person name="Abbaszade G."/>
            <person name="Szabo A."/>
            <person name="Toumi M."/>
            <person name="Toth E."/>
        </authorList>
    </citation>
    <scope>NUCLEOTIDE SEQUENCE [LARGE SCALE GENOMIC DNA]</scope>
    <source>
        <strain evidence="6 7">S14E4C</strain>
    </source>
</reference>
<organism evidence="6 7">
    <name type="scientific">Cupriavidus campinensis</name>
    <dbReference type="NCBI Taxonomy" id="151783"/>
    <lineage>
        <taxon>Bacteria</taxon>
        <taxon>Pseudomonadati</taxon>
        <taxon>Pseudomonadota</taxon>
        <taxon>Betaproteobacteria</taxon>
        <taxon>Burkholderiales</taxon>
        <taxon>Burkholderiaceae</taxon>
        <taxon>Cupriavidus</taxon>
    </lineage>
</organism>
<dbReference type="InterPro" id="IPR036390">
    <property type="entry name" value="WH_DNA-bd_sf"/>
</dbReference>
<keyword evidence="2" id="KW-0238">DNA-binding</keyword>
<proteinExistence type="predicted"/>
<evidence type="ECO:0000256" key="2">
    <source>
        <dbReference type="ARBA" id="ARBA00023125"/>
    </source>
</evidence>